<dbReference type="PROSITE" id="PS50109">
    <property type="entry name" value="HIS_KIN"/>
    <property type="match status" value="1"/>
</dbReference>
<dbReference type="PANTHER" id="PTHR43065:SF50">
    <property type="entry name" value="HISTIDINE KINASE"/>
    <property type="match status" value="1"/>
</dbReference>
<dbReference type="Gene3D" id="3.30.565.10">
    <property type="entry name" value="Histidine kinase-like ATPase, C-terminal domain"/>
    <property type="match status" value="1"/>
</dbReference>
<keyword evidence="6" id="KW-0067">ATP-binding</keyword>
<feature type="domain" description="Histidine kinase" evidence="5">
    <location>
        <begin position="254"/>
        <end position="496"/>
    </location>
</feature>
<gene>
    <name evidence="6" type="ORF">L0668_20135</name>
</gene>
<keyword evidence="3" id="KW-0597">Phosphoprotein</keyword>
<dbReference type="CDD" id="cd00082">
    <property type="entry name" value="HisKA"/>
    <property type="match status" value="1"/>
</dbReference>
<evidence type="ECO:0000313" key="7">
    <source>
        <dbReference type="Proteomes" id="UP001521137"/>
    </source>
</evidence>
<dbReference type="SUPFAM" id="SSF47384">
    <property type="entry name" value="Homodimeric domain of signal transducing histidine kinase"/>
    <property type="match status" value="1"/>
</dbReference>
<dbReference type="PRINTS" id="PR00344">
    <property type="entry name" value="BCTRLSENSOR"/>
</dbReference>
<dbReference type="RefSeq" id="WP_235314532.1">
    <property type="nucleotide sequence ID" value="NZ_JAKGAS010000020.1"/>
</dbReference>
<dbReference type="Proteomes" id="UP001521137">
    <property type="component" value="Unassembled WGS sequence"/>
</dbReference>
<comment type="catalytic activity">
    <reaction evidence="1">
        <text>ATP + protein L-histidine = ADP + protein N-phospho-L-histidine.</text>
        <dbReference type="EC" id="2.7.13.3"/>
    </reaction>
</comment>
<organism evidence="6 7">
    <name type="scientific">Paraglaciecola algarum</name>
    <dbReference type="NCBI Taxonomy" id="3050085"/>
    <lineage>
        <taxon>Bacteria</taxon>
        <taxon>Pseudomonadati</taxon>
        <taxon>Pseudomonadota</taxon>
        <taxon>Gammaproteobacteria</taxon>
        <taxon>Alteromonadales</taxon>
        <taxon>Alteromonadaceae</taxon>
        <taxon>Paraglaciecola</taxon>
    </lineage>
</organism>
<sequence length="496" mass="55887">MNLNNDEYAKRIAVLERKVAREKKARNLAENQLEKYSLEIYETNQSLQKSLAFSKRKQAELAYLGQASIEVASEQSLNELMAQTVSLTGKFADAACGFYLVTDRSEFVDKENVQVWQGDNSWRSDIDFVMQTSQVLPLNQKEPFESWLVSPVDDVTFECKNDYKWITYTNFSLLNNRVAWIVFFSSAEYIDEETLYVLETSRTHLLSGIRKRLTDVKILKRTVQLQDTVSSLEQAKRQLVQSEKMASLGQLAAGVAHEINNPIAFIHSNMQVLQDYLNDYKELDTQIRKYLATDQIFDQAAYDSLCESIEFSYIQEDSELLLNTNLEGLDRVKEIVENLKSFSHAGDQKFSEISLYECVEAALKIAWNSLKYDHQVENNLDVADSIVLGNLGQLQQVFVNLFINSAHAMEGGGQLSISQTLLPDSIIVHVTDCGSGMDQDTVNKLFTPFFTTKPVGVGTGLGLSISYAILEAHSATIEVDSILGKGTTFNITFPLI</sequence>
<dbReference type="InterPro" id="IPR003661">
    <property type="entry name" value="HisK_dim/P_dom"/>
</dbReference>
<evidence type="ECO:0000256" key="1">
    <source>
        <dbReference type="ARBA" id="ARBA00000085"/>
    </source>
</evidence>
<evidence type="ECO:0000259" key="5">
    <source>
        <dbReference type="PROSITE" id="PS50109"/>
    </source>
</evidence>
<dbReference type="SMART" id="SM00387">
    <property type="entry name" value="HATPase_c"/>
    <property type="match status" value="1"/>
</dbReference>
<proteinExistence type="predicted"/>
<evidence type="ECO:0000256" key="2">
    <source>
        <dbReference type="ARBA" id="ARBA00012438"/>
    </source>
</evidence>
<dbReference type="Gene3D" id="1.10.287.130">
    <property type="match status" value="1"/>
</dbReference>
<protein>
    <recommendedName>
        <fullName evidence="2">histidine kinase</fullName>
        <ecNumber evidence="2">2.7.13.3</ecNumber>
    </recommendedName>
</protein>
<dbReference type="InterPro" id="IPR036097">
    <property type="entry name" value="HisK_dim/P_sf"/>
</dbReference>
<keyword evidence="4" id="KW-0175">Coiled coil</keyword>
<evidence type="ECO:0000256" key="3">
    <source>
        <dbReference type="ARBA" id="ARBA00022553"/>
    </source>
</evidence>
<accession>A0ABS9DDJ3</accession>
<dbReference type="InterPro" id="IPR004358">
    <property type="entry name" value="Sig_transdc_His_kin-like_C"/>
</dbReference>
<dbReference type="Pfam" id="PF02518">
    <property type="entry name" value="HATPase_c"/>
    <property type="match status" value="1"/>
</dbReference>
<dbReference type="GO" id="GO:0005524">
    <property type="term" value="F:ATP binding"/>
    <property type="evidence" value="ECO:0007669"/>
    <property type="project" value="UniProtKB-KW"/>
</dbReference>
<dbReference type="InterPro" id="IPR036890">
    <property type="entry name" value="HATPase_C_sf"/>
</dbReference>
<feature type="coiled-coil region" evidence="4">
    <location>
        <begin position="5"/>
        <end position="39"/>
    </location>
</feature>
<dbReference type="EC" id="2.7.13.3" evidence="2"/>
<evidence type="ECO:0000256" key="4">
    <source>
        <dbReference type="SAM" id="Coils"/>
    </source>
</evidence>
<name>A0ABS9DDJ3_9ALTE</name>
<keyword evidence="7" id="KW-1185">Reference proteome</keyword>
<dbReference type="PANTHER" id="PTHR43065">
    <property type="entry name" value="SENSOR HISTIDINE KINASE"/>
    <property type="match status" value="1"/>
</dbReference>
<reference evidence="6 7" key="1">
    <citation type="submission" date="2022-01" db="EMBL/GenBank/DDBJ databases">
        <title>Paraglaciecola sp. G1-23.</title>
        <authorList>
            <person name="Jin M.S."/>
            <person name="Han D.M."/>
            <person name="Kim H.M."/>
            <person name="Jeon C.O."/>
        </authorList>
    </citation>
    <scope>NUCLEOTIDE SEQUENCE [LARGE SCALE GENOMIC DNA]</scope>
    <source>
        <strain evidence="6 7">G1-23</strain>
    </source>
</reference>
<dbReference type="EMBL" id="JAKGAS010000020">
    <property type="protein sequence ID" value="MCF2950430.1"/>
    <property type="molecule type" value="Genomic_DNA"/>
</dbReference>
<evidence type="ECO:0000313" key="6">
    <source>
        <dbReference type="EMBL" id="MCF2950430.1"/>
    </source>
</evidence>
<dbReference type="InterPro" id="IPR003594">
    <property type="entry name" value="HATPase_dom"/>
</dbReference>
<dbReference type="SMART" id="SM00388">
    <property type="entry name" value="HisKA"/>
    <property type="match status" value="1"/>
</dbReference>
<keyword evidence="6" id="KW-0547">Nucleotide-binding</keyword>
<comment type="caution">
    <text evidence="6">The sequence shown here is derived from an EMBL/GenBank/DDBJ whole genome shotgun (WGS) entry which is preliminary data.</text>
</comment>
<dbReference type="SUPFAM" id="SSF55874">
    <property type="entry name" value="ATPase domain of HSP90 chaperone/DNA topoisomerase II/histidine kinase"/>
    <property type="match status" value="1"/>
</dbReference>
<dbReference type="InterPro" id="IPR005467">
    <property type="entry name" value="His_kinase_dom"/>
</dbReference>